<dbReference type="PROSITE" id="PS51257">
    <property type="entry name" value="PROKAR_LIPOPROTEIN"/>
    <property type="match status" value="1"/>
</dbReference>
<feature type="signal peptide" evidence="1">
    <location>
        <begin position="1"/>
        <end position="18"/>
    </location>
</feature>
<gene>
    <name evidence="2" type="ORF">VHEMI02814</name>
</gene>
<name>A0A0A1SWU5_9HYPO</name>
<proteinExistence type="predicted"/>
<dbReference type="Proteomes" id="UP000039046">
    <property type="component" value="Unassembled WGS sequence"/>
</dbReference>
<dbReference type="AlphaFoldDB" id="A0A0A1SWU5"/>
<evidence type="ECO:0008006" key="4">
    <source>
        <dbReference type="Google" id="ProtNLM"/>
    </source>
</evidence>
<dbReference type="EMBL" id="CDHN01000001">
    <property type="protein sequence ID" value="CEJ82766.1"/>
    <property type="molecule type" value="Genomic_DNA"/>
</dbReference>
<dbReference type="OrthoDB" id="65569at2759"/>
<protein>
    <recommendedName>
        <fullName evidence="4">Bulb-type lectin domain-containing protein</fullName>
    </recommendedName>
</protein>
<keyword evidence="3" id="KW-1185">Reference proteome</keyword>
<sequence>MRFFSLVLLASSIGVGCAAPDVKSRCNWPGWTLIDSNPDTDHVALDGDKIYQYRRNTGQILRYNDGNATWTLLDEDKANDSIDAGGGCLAKITNKGEISAFPGPNNTWRKMTGPAAAGNHPYFIANADGLYVIQKEGSIWFWNGFDYILKDFWKSNCGFFGRLIVRDDDGTAWRYVGPGVKWEQIDSSGQVFGIAADPVTETNIIQKRPDRNVYLYGGAPNKWTLIDDKKNTRDAQIGPSGTYVVKDDAGIWQYTGTPLTGWKQIDGNPNTSRIFAGGRYLIQLHEDGKLWIYKP</sequence>
<evidence type="ECO:0000313" key="3">
    <source>
        <dbReference type="Proteomes" id="UP000039046"/>
    </source>
</evidence>
<keyword evidence="1" id="KW-0732">Signal</keyword>
<evidence type="ECO:0000313" key="2">
    <source>
        <dbReference type="EMBL" id="CEJ82766.1"/>
    </source>
</evidence>
<feature type="chain" id="PRO_5001989701" description="Bulb-type lectin domain-containing protein" evidence="1">
    <location>
        <begin position="19"/>
        <end position="295"/>
    </location>
</feature>
<organism evidence="2 3">
    <name type="scientific">[Torrubiella] hemipterigena</name>
    <dbReference type="NCBI Taxonomy" id="1531966"/>
    <lineage>
        <taxon>Eukaryota</taxon>
        <taxon>Fungi</taxon>
        <taxon>Dikarya</taxon>
        <taxon>Ascomycota</taxon>
        <taxon>Pezizomycotina</taxon>
        <taxon>Sordariomycetes</taxon>
        <taxon>Hypocreomycetidae</taxon>
        <taxon>Hypocreales</taxon>
        <taxon>Clavicipitaceae</taxon>
        <taxon>Clavicipitaceae incertae sedis</taxon>
        <taxon>'Torrubiella' clade</taxon>
    </lineage>
</organism>
<dbReference type="HOGENOM" id="CLU_973331_0_0_1"/>
<reference evidence="2 3" key="1">
    <citation type="journal article" date="2015" name="Genome Announc.">
        <title>Draft Genome Sequence and Gene Annotation of the Entomopathogenic Fungus Verticillium hemipterigenum.</title>
        <authorList>
            <person name="Horn F."/>
            <person name="Habel A."/>
            <person name="Scharf D.H."/>
            <person name="Dworschak J."/>
            <person name="Brakhage A.A."/>
            <person name="Guthke R."/>
            <person name="Hertweck C."/>
            <person name="Linde J."/>
        </authorList>
    </citation>
    <scope>NUCLEOTIDE SEQUENCE [LARGE SCALE GENOMIC DNA]</scope>
</reference>
<accession>A0A0A1SWU5</accession>
<evidence type="ECO:0000256" key="1">
    <source>
        <dbReference type="SAM" id="SignalP"/>
    </source>
</evidence>